<dbReference type="PANTHER" id="PTHR33376">
    <property type="match status" value="1"/>
</dbReference>
<dbReference type="EMBL" id="CCDP010000001">
    <property type="protein sequence ID" value="CDQ38805.1"/>
    <property type="molecule type" value="Genomic_DNA"/>
</dbReference>
<dbReference type="PIRSF" id="PIRSF006470">
    <property type="entry name" value="DctB"/>
    <property type="match status" value="1"/>
</dbReference>
<dbReference type="RefSeq" id="WP_021289296.1">
    <property type="nucleotide sequence ID" value="NZ_BNER01000003.1"/>
</dbReference>
<dbReference type="NCBIfam" id="NF037995">
    <property type="entry name" value="TRAP_S1"/>
    <property type="match status" value="1"/>
</dbReference>
<reference evidence="5" key="2">
    <citation type="submission" date="2014-05" db="EMBL/GenBank/DDBJ databases">
        <title>Draft genome sequence of Virgibacillus massiliensis Vm-5.</title>
        <authorList>
            <person name="Khelaifia S."/>
            <person name="Croce O."/>
            <person name="Lagier J.C."/>
            <person name="Raoult D."/>
        </authorList>
    </citation>
    <scope>NUCLEOTIDE SEQUENCE [LARGE SCALE GENOMIC DNA]</scope>
    <source>
        <strain evidence="5">Vm-5</strain>
    </source>
</reference>
<dbReference type="AlphaFoldDB" id="A0A024Q9A0"/>
<keyword evidence="3" id="KW-0732">Signal</keyword>
<dbReference type="NCBIfam" id="TIGR00787">
    <property type="entry name" value="dctP"/>
    <property type="match status" value="1"/>
</dbReference>
<dbReference type="PANTHER" id="PTHR33376:SF7">
    <property type="entry name" value="C4-DICARBOXYLATE-BINDING PROTEIN DCTB"/>
    <property type="match status" value="1"/>
</dbReference>
<comment type="caution">
    <text evidence="4">The sequence shown here is derived from an EMBL/GenBank/DDBJ whole genome shotgun (WGS) entry which is preliminary data.</text>
</comment>
<evidence type="ECO:0000256" key="3">
    <source>
        <dbReference type="ARBA" id="ARBA00022729"/>
    </source>
</evidence>
<organism evidence="4 5">
    <name type="scientific">Virgibacillus massiliensis</name>
    <dbReference type="NCBI Taxonomy" id="1462526"/>
    <lineage>
        <taxon>Bacteria</taxon>
        <taxon>Bacillati</taxon>
        <taxon>Bacillota</taxon>
        <taxon>Bacilli</taxon>
        <taxon>Bacillales</taxon>
        <taxon>Bacillaceae</taxon>
        <taxon>Virgibacillus</taxon>
    </lineage>
</organism>
<sequence precursor="true">MKHFMNSVFVVLIFITLFVLGNLAMNQSAGSTDADVITFRVAQSKSANHPVSKGIDKFAELVEEKSNGQIQIQTYHDALIGNDREVIESAQKGGIAFASSSTPNMTSFTNYFTAWDLPYIFENKDEVYQAIDGEPGDVIRNEMKKSGFQVIFFPDYGFRQIVNNVKPIQEPSDLKGMKVRTTNSKIEQADFDALGATPTPVSWSEVFTALQQGTVEGEGNSYSLLWDSKHQEVLRYATEVNYNYSSDIVVMNKEKFDELTQANQQLIMEAGDEAMIWQRKLANEREEEAKQQFIDYGIEIVEPNEEEMRKWKQAVKPVWDRFVKPGVADPAYVDLILETLGKTKQEIFE</sequence>
<keyword evidence="5" id="KW-1185">Reference proteome</keyword>
<keyword evidence="2" id="KW-0813">Transport</keyword>
<name>A0A024Q9A0_9BACI</name>
<dbReference type="InterPro" id="IPR004682">
    <property type="entry name" value="TRAP_DctP"/>
</dbReference>
<evidence type="ECO:0000256" key="2">
    <source>
        <dbReference type="ARBA" id="ARBA00022448"/>
    </source>
</evidence>
<evidence type="ECO:0000313" key="5">
    <source>
        <dbReference type="Proteomes" id="UP000028875"/>
    </source>
</evidence>
<gene>
    <name evidence="4" type="primary">yiaO_1</name>
    <name evidence="4" type="ORF">BN990_01080</name>
</gene>
<accession>A0A024Q9A0</accession>
<comment type="similarity">
    <text evidence="1">Belongs to the bacterial solute-binding protein 7 family.</text>
</comment>
<dbReference type="CDD" id="cd13603">
    <property type="entry name" value="PBP2_TRAP_Siap_TeaA_like"/>
    <property type="match status" value="1"/>
</dbReference>
<reference evidence="4 5" key="1">
    <citation type="submission" date="2014-03" db="EMBL/GenBank/DDBJ databases">
        <authorList>
            <person name="Urmite Genomes U."/>
        </authorList>
    </citation>
    <scope>NUCLEOTIDE SEQUENCE [LARGE SCALE GENOMIC DNA]</scope>
    <source>
        <strain evidence="4 5">Vm-5</strain>
    </source>
</reference>
<dbReference type="eggNOG" id="COG1638">
    <property type="taxonomic scope" value="Bacteria"/>
</dbReference>
<dbReference type="GO" id="GO:0030288">
    <property type="term" value="C:outer membrane-bounded periplasmic space"/>
    <property type="evidence" value="ECO:0007669"/>
    <property type="project" value="InterPro"/>
</dbReference>
<proteinExistence type="inferred from homology"/>
<dbReference type="GO" id="GO:0055085">
    <property type="term" value="P:transmembrane transport"/>
    <property type="evidence" value="ECO:0007669"/>
    <property type="project" value="InterPro"/>
</dbReference>
<dbReference type="Gene3D" id="3.40.190.170">
    <property type="entry name" value="Bacterial extracellular solute-binding protein, family 7"/>
    <property type="match status" value="1"/>
</dbReference>
<dbReference type="InterPro" id="IPR038404">
    <property type="entry name" value="TRAP_DctP_sf"/>
</dbReference>
<dbReference type="Proteomes" id="UP000028875">
    <property type="component" value="Unassembled WGS sequence"/>
</dbReference>
<evidence type="ECO:0000313" key="4">
    <source>
        <dbReference type="EMBL" id="CDQ38805.1"/>
    </source>
</evidence>
<protein>
    <submittedName>
        <fullName evidence="4">Extracytoplasmic solute receptor protein YiaO</fullName>
    </submittedName>
</protein>
<keyword evidence="4" id="KW-0675">Receptor</keyword>
<dbReference type="InterPro" id="IPR018389">
    <property type="entry name" value="DctP_fam"/>
</dbReference>
<evidence type="ECO:0000256" key="1">
    <source>
        <dbReference type="ARBA" id="ARBA00009023"/>
    </source>
</evidence>
<dbReference type="STRING" id="1462526.BN990_01080"/>
<dbReference type="Pfam" id="PF03480">
    <property type="entry name" value="DctP"/>
    <property type="match status" value="1"/>
</dbReference>